<protein>
    <submittedName>
        <fullName evidence="2">Y_Y_Y domain-containing protein</fullName>
    </submittedName>
</protein>
<dbReference type="eggNOG" id="ENOG502ZCC1">
    <property type="taxonomic scope" value="Bacteria"/>
</dbReference>
<keyword evidence="3" id="KW-1185">Reference proteome</keyword>
<evidence type="ECO:0000259" key="1">
    <source>
        <dbReference type="Pfam" id="PF07495"/>
    </source>
</evidence>
<dbReference type="RefSeq" id="WP_012798842.1">
    <property type="nucleotide sequence ID" value="NC_013165.1"/>
</dbReference>
<evidence type="ECO:0000313" key="2">
    <source>
        <dbReference type="EMBL" id="ACV22740.1"/>
    </source>
</evidence>
<dbReference type="Proteomes" id="UP000002026">
    <property type="component" value="Chromosome"/>
</dbReference>
<dbReference type="EMBL" id="CP001684">
    <property type="protein sequence ID" value="ACV22740.1"/>
    <property type="molecule type" value="Genomic_DNA"/>
</dbReference>
<reference evidence="2 3" key="1">
    <citation type="journal article" date="2009" name="Stand. Genomic Sci.">
        <title>Complete genome sequence of Slackia heliotrinireducens type strain (RHS 1).</title>
        <authorList>
            <person name="Pukall R."/>
            <person name="Lapidus A."/>
            <person name="Nolan M."/>
            <person name="Copeland A."/>
            <person name="Glavina Del Rio T."/>
            <person name="Lucas S."/>
            <person name="Chen F."/>
            <person name="Tice H."/>
            <person name="Cheng J.F."/>
            <person name="Chertkov O."/>
            <person name="Bruce D."/>
            <person name="Goodwin L."/>
            <person name="Kuske C."/>
            <person name="Brettin T."/>
            <person name="Detter J.C."/>
            <person name="Han C."/>
            <person name="Pitluck S."/>
            <person name="Pati A."/>
            <person name="Mavrommatis K."/>
            <person name="Ivanova N."/>
            <person name="Ovchinnikova G."/>
            <person name="Chen A."/>
            <person name="Palaniappan K."/>
            <person name="Schneider S."/>
            <person name="Rohde M."/>
            <person name="Chain P."/>
            <person name="D'haeseleer P."/>
            <person name="Goker M."/>
            <person name="Bristow J."/>
            <person name="Eisen J.A."/>
            <person name="Markowitz V."/>
            <person name="Kyrpides N.C."/>
            <person name="Klenk H.P."/>
            <person name="Hugenholtz P."/>
        </authorList>
    </citation>
    <scope>NUCLEOTIDE SEQUENCE [LARGE SCALE GENOMIC DNA]</scope>
    <source>
        <strain evidence="3">ATCC 29202 / DSM 20476 / NCTC 11029 / RHS 1</strain>
    </source>
</reference>
<dbReference type="KEGG" id="shi:Shel_17210"/>
<feature type="domain" description="Two component regulator three Y" evidence="1">
    <location>
        <begin position="384"/>
        <end position="445"/>
    </location>
</feature>
<name>C7N755_SLAHD</name>
<evidence type="ECO:0000313" key="3">
    <source>
        <dbReference type="Proteomes" id="UP000002026"/>
    </source>
</evidence>
<dbReference type="HOGENOM" id="CLU_049292_0_0_11"/>
<dbReference type="InterPro" id="IPR011123">
    <property type="entry name" value="Y_Y_Y"/>
</dbReference>
<sequence length="448" mass="50660">MRIFKPVLTVLAVLAFVACLNAAITFALFPYGSKSEVMWTDYRLEEGVDMVFTGTSISERAFDPAVVDEACGVHSYNASTPSQLLEETYLGLDVLLEDGQVHTVVYGLEYSSLIGEKFPDPARSYLIWKNKGRPADALHDTLWCLTHERCYTATDSLNWVFPWVNNHVGLSPSDVWGNIQRKTDGTSVYDAAVALEPDWVYYGRGYGNYDYIQNYNCGSAKTYEDDYHCADFDEQKMAALADVCDACVERGVDILVVMPPIPVFNVYEYGDKYFEQSDQVRALVESHGGEFYDLNMAKPELLDLDRTDIFADFQHLNHTGAEEVSKAFSVIYNARAAGEDVSRYFYTPEEYKAVSTRVDFVMLHSEKNDEGFAMQAEALAGASAQLEYQYMLKNEAGEWEVIRDWSDDPAYLFAPEEPGEYKVCVNVRTQGSDAEYDRYRTVKVNKEA</sequence>
<dbReference type="PROSITE" id="PS51257">
    <property type="entry name" value="PROKAR_LIPOPROTEIN"/>
    <property type="match status" value="1"/>
</dbReference>
<dbReference type="Pfam" id="PF07495">
    <property type="entry name" value="Y_Y_Y"/>
    <property type="match status" value="1"/>
</dbReference>
<proteinExistence type="predicted"/>
<accession>C7N755</accession>
<dbReference type="STRING" id="471855.Shel_17210"/>
<organism evidence="2 3">
    <name type="scientific">Slackia heliotrinireducens (strain ATCC 29202 / DSM 20476 / NCTC 11029 / RHS 1)</name>
    <name type="common">Peptococcus heliotrinreducens</name>
    <dbReference type="NCBI Taxonomy" id="471855"/>
    <lineage>
        <taxon>Bacteria</taxon>
        <taxon>Bacillati</taxon>
        <taxon>Actinomycetota</taxon>
        <taxon>Coriobacteriia</taxon>
        <taxon>Eggerthellales</taxon>
        <taxon>Eggerthellaceae</taxon>
        <taxon>Slackia</taxon>
    </lineage>
</organism>
<dbReference type="AlphaFoldDB" id="C7N755"/>
<gene>
    <name evidence="2" type="ordered locus">Shel_17210</name>
</gene>
<dbReference type="SUPFAM" id="SSF52266">
    <property type="entry name" value="SGNH hydrolase"/>
    <property type="match status" value="1"/>
</dbReference>